<sequence>MPTPKKASEKQKKDQKGSEDDRLYTKGPDTVDTTDTNPKAGKEDPGTSLSGGASGLGAARGGDEGAADAPIEKGEVEELGVGKGAGGFREK</sequence>
<reference evidence="2 3" key="1">
    <citation type="journal article" date="2015" name="Genome Biol. Evol.">
        <title>Phylogenomic analyses indicate that early fungi evolved digesting cell walls of algal ancestors of land plants.</title>
        <authorList>
            <person name="Chang Y."/>
            <person name="Wang S."/>
            <person name="Sekimoto S."/>
            <person name="Aerts A.L."/>
            <person name="Choi C."/>
            <person name="Clum A."/>
            <person name="LaButti K.M."/>
            <person name="Lindquist E.A."/>
            <person name="Yee Ngan C."/>
            <person name="Ohm R.A."/>
            <person name="Salamov A.A."/>
            <person name="Grigoriev I.V."/>
            <person name="Spatafora J.W."/>
            <person name="Berbee M.L."/>
        </authorList>
    </citation>
    <scope>NUCLEOTIDE SEQUENCE [LARGE SCALE GENOMIC DNA]</scope>
    <source>
        <strain evidence="2 3">JEL478</strain>
    </source>
</reference>
<accession>A0A138ZZM6</accession>
<dbReference type="EMBL" id="KQ965842">
    <property type="protein sequence ID" value="KXS09950.1"/>
    <property type="molecule type" value="Genomic_DNA"/>
</dbReference>
<gene>
    <name evidence="2" type="ORF">M427DRAFT_63193</name>
</gene>
<evidence type="ECO:0000313" key="2">
    <source>
        <dbReference type="EMBL" id="KXS09950.1"/>
    </source>
</evidence>
<organism evidence="2 3">
    <name type="scientific">Gonapodya prolifera (strain JEL478)</name>
    <name type="common">Monoblepharis prolifera</name>
    <dbReference type="NCBI Taxonomy" id="1344416"/>
    <lineage>
        <taxon>Eukaryota</taxon>
        <taxon>Fungi</taxon>
        <taxon>Fungi incertae sedis</taxon>
        <taxon>Chytridiomycota</taxon>
        <taxon>Chytridiomycota incertae sedis</taxon>
        <taxon>Monoblepharidomycetes</taxon>
        <taxon>Monoblepharidales</taxon>
        <taxon>Gonapodyaceae</taxon>
        <taxon>Gonapodya</taxon>
    </lineage>
</organism>
<protein>
    <submittedName>
        <fullName evidence="2">Uncharacterized protein</fullName>
    </submittedName>
</protein>
<evidence type="ECO:0000313" key="3">
    <source>
        <dbReference type="Proteomes" id="UP000070544"/>
    </source>
</evidence>
<proteinExistence type="predicted"/>
<dbReference type="AlphaFoldDB" id="A0A138ZZM6"/>
<feature type="compositionally biased region" description="Basic and acidic residues" evidence="1">
    <location>
        <begin position="1"/>
        <end position="24"/>
    </location>
</feature>
<name>A0A138ZZM6_GONPJ</name>
<feature type="region of interest" description="Disordered" evidence="1">
    <location>
        <begin position="1"/>
        <end position="91"/>
    </location>
</feature>
<feature type="compositionally biased region" description="Gly residues" evidence="1">
    <location>
        <begin position="81"/>
        <end position="91"/>
    </location>
</feature>
<keyword evidence="3" id="KW-1185">Reference proteome</keyword>
<dbReference type="Proteomes" id="UP000070544">
    <property type="component" value="Unassembled WGS sequence"/>
</dbReference>
<evidence type="ECO:0000256" key="1">
    <source>
        <dbReference type="SAM" id="MobiDB-lite"/>
    </source>
</evidence>